<evidence type="ECO:0000259" key="2">
    <source>
        <dbReference type="Pfam" id="PF02470"/>
    </source>
</evidence>
<protein>
    <submittedName>
        <fullName evidence="3">MlaD family protein</fullName>
    </submittedName>
</protein>
<sequence length="414" mass="43492">MAYGVVVLALFGAVLVTAVQAGGGLPGGNQTQVRAAFDEAGALIVGDDVRIGNVRVGRVSDIALNGEEPVVTMTLEEDRDIYRDATADIKARSSLGQKYVDINPGDPQQGVLNSDAVIPANRTDGANDITELIDVLGKPTRDALSTTLREVGGGAIGHQRDIADAAAVLPGMLNDLGGVSRALTADGGAGLESLLATADELSVAFTGHNQDLAALNLDLGTTLQALNADSGAALTEVLDQAPEAMRETRSALNTLRRPLADTTAAMNGLRPGADALAEAYPDLRSVLRESVRPLDKVPAVVGQAKPTVDGLTKVLDDARPLAPQVEKAMSRARQPVEYMSPYAPEVALYFKYLREALKYGSDDLGGNWLRIIPVFRPENLSGALPVADPTVNRNAYPEPGEAATDRANHIPGRR</sequence>
<dbReference type="PANTHER" id="PTHR33371:SF4">
    <property type="entry name" value="INTERMEMBRANE PHOSPHOLIPID TRANSPORT SYSTEM BINDING PROTEIN MLAD"/>
    <property type="match status" value="1"/>
</dbReference>
<evidence type="ECO:0000313" key="4">
    <source>
        <dbReference type="Proteomes" id="UP001596337"/>
    </source>
</evidence>
<dbReference type="InterPro" id="IPR003399">
    <property type="entry name" value="Mce/MlaD"/>
</dbReference>
<feature type="region of interest" description="Disordered" evidence="1">
    <location>
        <begin position="387"/>
        <end position="414"/>
    </location>
</feature>
<dbReference type="Proteomes" id="UP001596337">
    <property type="component" value="Unassembled WGS sequence"/>
</dbReference>
<dbReference type="PANTHER" id="PTHR33371">
    <property type="entry name" value="INTERMEMBRANE PHOSPHOLIPID TRANSPORT SYSTEM BINDING PROTEIN MLAD-RELATED"/>
    <property type="match status" value="1"/>
</dbReference>
<organism evidence="3 4">
    <name type="scientific">Haloechinothrix salitolerans</name>
    <dbReference type="NCBI Taxonomy" id="926830"/>
    <lineage>
        <taxon>Bacteria</taxon>
        <taxon>Bacillati</taxon>
        <taxon>Actinomycetota</taxon>
        <taxon>Actinomycetes</taxon>
        <taxon>Pseudonocardiales</taxon>
        <taxon>Pseudonocardiaceae</taxon>
        <taxon>Haloechinothrix</taxon>
    </lineage>
</organism>
<keyword evidence="4" id="KW-1185">Reference proteome</keyword>
<name>A0ABW2BX30_9PSEU</name>
<dbReference type="EMBL" id="JBHSXX010000001">
    <property type="protein sequence ID" value="MFC6867079.1"/>
    <property type="molecule type" value="Genomic_DNA"/>
</dbReference>
<evidence type="ECO:0000313" key="3">
    <source>
        <dbReference type="EMBL" id="MFC6867079.1"/>
    </source>
</evidence>
<comment type="caution">
    <text evidence="3">The sequence shown here is derived from an EMBL/GenBank/DDBJ whole genome shotgun (WGS) entry which is preliminary data.</text>
</comment>
<dbReference type="Pfam" id="PF02470">
    <property type="entry name" value="MlaD"/>
    <property type="match status" value="1"/>
</dbReference>
<proteinExistence type="predicted"/>
<dbReference type="RefSeq" id="WP_345394492.1">
    <property type="nucleotide sequence ID" value="NZ_BAABLA010000022.1"/>
</dbReference>
<gene>
    <name evidence="3" type="ORF">ACFQGD_07960</name>
</gene>
<dbReference type="InterPro" id="IPR052336">
    <property type="entry name" value="MlaD_Phospholipid_Transporter"/>
</dbReference>
<evidence type="ECO:0000256" key="1">
    <source>
        <dbReference type="SAM" id="MobiDB-lite"/>
    </source>
</evidence>
<reference evidence="4" key="1">
    <citation type="journal article" date="2019" name="Int. J. Syst. Evol. Microbiol.">
        <title>The Global Catalogue of Microorganisms (GCM) 10K type strain sequencing project: providing services to taxonomists for standard genome sequencing and annotation.</title>
        <authorList>
            <consortium name="The Broad Institute Genomics Platform"/>
            <consortium name="The Broad Institute Genome Sequencing Center for Infectious Disease"/>
            <person name="Wu L."/>
            <person name="Ma J."/>
        </authorList>
    </citation>
    <scope>NUCLEOTIDE SEQUENCE [LARGE SCALE GENOMIC DNA]</scope>
    <source>
        <strain evidence="4">KCTC 32255</strain>
    </source>
</reference>
<feature type="domain" description="Mce/MlaD" evidence="2">
    <location>
        <begin position="31"/>
        <end position="105"/>
    </location>
</feature>
<accession>A0ABW2BX30</accession>